<feature type="domain" description="4Fe-4S His(Cys)3-ligated-type" evidence="14">
    <location>
        <begin position="689"/>
        <end position="728"/>
    </location>
</feature>
<organism evidence="15 16">
    <name type="scientific">Cyphellophora attinorum</name>
    <dbReference type="NCBI Taxonomy" id="1664694"/>
    <lineage>
        <taxon>Eukaryota</taxon>
        <taxon>Fungi</taxon>
        <taxon>Dikarya</taxon>
        <taxon>Ascomycota</taxon>
        <taxon>Pezizomycotina</taxon>
        <taxon>Eurotiomycetes</taxon>
        <taxon>Chaetothyriomycetidae</taxon>
        <taxon>Chaetothyriales</taxon>
        <taxon>Cyphellophoraceae</taxon>
        <taxon>Cyphellophora</taxon>
    </lineage>
</organism>
<dbReference type="FunFam" id="3.30.200.210:FF:000002">
    <property type="entry name" value="NADH-ubiquinone oxidoreductase 75 kDa subunit"/>
    <property type="match status" value="1"/>
</dbReference>
<accession>A0A0N1NWG5</accession>
<dbReference type="PROSITE" id="PS51839">
    <property type="entry name" value="4FE4S_HC3"/>
    <property type="match status" value="1"/>
</dbReference>
<feature type="transmembrane region" description="Helical" evidence="12">
    <location>
        <begin position="298"/>
        <end position="319"/>
    </location>
</feature>
<dbReference type="GO" id="GO:0016020">
    <property type="term" value="C:membrane"/>
    <property type="evidence" value="ECO:0007669"/>
    <property type="project" value="InterPro"/>
</dbReference>
<evidence type="ECO:0000256" key="2">
    <source>
        <dbReference type="ARBA" id="ARBA00005404"/>
    </source>
</evidence>
<evidence type="ECO:0000259" key="13">
    <source>
        <dbReference type="PROSITE" id="PS51669"/>
    </source>
</evidence>
<evidence type="ECO:0000256" key="1">
    <source>
        <dbReference type="ARBA" id="ARBA00001966"/>
    </source>
</evidence>
<evidence type="ECO:0000313" key="16">
    <source>
        <dbReference type="Proteomes" id="UP000038010"/>
    </source>
</evidence>
<dbReference type="Pfam" id="PF13510">
    <property type="entry name" value="Fer2_4"/>
    <property type="match status" value="1"/>
</dbReference>
<keyword evidence="3" id="KW-0004">4Fe-4S</keyword>
<evidence type="ECO:0000256" key="8">
    <source>
        <dbReference type="ARBA" id="ARBA00023027"/>
    </source>
</evidence>
<dbReference type="InterPro" id="IPR019574">
    <property type="entry name" value="NADH_UbQ_OxRdtase_Gsu_4Fe4S-bd"/>
</dbReference>
<dbReference type="GO" id="GO:0051539">
    <property type="term" value="F:4 iron, 4 sulfur cluster binding"/>
    <property type="evidence" value="ECO:0007669"/>
    <property type="project" value="UniProtKB-KW"/>
</dbReference>
<evidence type="ECO:0000256" key="5">
    <source>
        <dbReference type="ARBA" id="ARBA00022967"/>
    </source>
</evidence>
<reference evidence="15 16" key="1">
    <citation type="submission" date="2015-06" db="EMBL/GenBank/DDBJ databases">
        <title>Draft genome of the ant-associated black yeast Phialophora attae CBS 131958.</title>
        <authorList>
            <person name="Moreno L.F."/>
            <person name="Stielow B.J."/>
            <person name="de Hoog S."/>
            <person name="Vicente V.A."/>
            <person name="Weiss V.A."/>
            <person name="de Vries M."/>
            <person name="Cruz L.M."/>
            <person name="Souza E.M."/>
        </authorList>
    </citation>
    <scope>NUCLEOTIDE SEQUENCE [LARGE SCALE GENOMIC DNA]</scope>
    <source>
        <strain evidence="15 16">CBS 131958</strain>
    </source>
</reference>
<dbReference type="Pfam" id="PF00384">
    <property type="entry name" value="Molybdopterin"/>
    <property type="match status" value="1"/>
</dbReference>
<keyword evidence="8" id="KW-0520">NAD</keyword>
<dbReference type="VEuPathDB" id="FungiDB:AB675_4358"/>
<dbReference type="STRING" id="1664694.A0A0N1NWG5"/>
<dbReference type="AlphaFoldDB" id="A0A0N1NWG5"/>
<keyword evidence="12" id="KW-1133">Transmembrane helix</keyword>
<dbReference type="FunFam" id="3.30.70.20:FF:000002">
    <property type="entry name" value="NADH-ubiquinone oxidoreductase 75 kDa subunit"/>
    <property type="match status" value="1"/>
</dbReference>
<dbReference type="InterPro" id="IPR001041">
    <property type="entry name" value="2Fe-2S_ferredoxin-type"/>
</dbReference>
<dbReference type="GO" id="GO:0042773">
    <property type="term" value="P:ATP synthesis coupled electron transport"/>
    <property type="evidence" value="ECO:0007669"/>
    <property type="project" value="InterPro"/>
</dbReference>
<proteinExistence type="inferred from homology"/>
<keyword evidence="12" id="KW-0472">Membrane</keyword>
<dbReference type="GO" id="GO:0008137">
    <property type="term" value="F:NADH dehydrogenase (ubiquinone) activity"/>
    <property type="evidence" value="ECO:0007669"/>
    <property type="project" value="InterPro"/>
</dbReference>
<feature type="domain" description="4Fe-4S Mo/W bis-MGD-type" evidence="13">
    <location>
        <begin position="828"/>
        <end position="884"/>
    </location>
</feature>
<dbReference type="GeneID" id="28736370"/>
<dbReference type="FunFam" id="3.10.20.740:FF:000001">
    <property type="entry name" value="NADH-quinone oxidoreductase subunit G"/>
    <property type="match status" value="1"/>
</dbReference>
<feature type="transmembrane region" description="Helical" evidence="12">
    <location>
        <begin position="264"/>
        <end position="292"/>
    </location>
</feature>
<evidence type="ECO:0000256" key="3">
    <source>
        <dbReference type="ARBA" id="ARBA00022485"/>
    </source>
</evidence>
<dbReference type="SUPFAM" id="SSF53706">
    <property type="entry name" value="Formate dehydrogenase/DMSO reductase, domains 1-3"/>
    <property type="match status" value="1"/>
</dbReference>
<feature type="region of interest" description="Disordered" evidence="11">
    <location>
        <begin position="1"/>
        <end position="83"/>
    </location>
</feature>
<keyword evidence="16" id="KW-1185">Reference proteome</keyword>
<evidence type="ECO:0000256" key="9">
    <source>
        <dbReference type="ARBA" id="ARBA00034078"/>
    </source>
</evidence>
<feature type="compositionally biased region" description="Polar residues" evidence="11">
    <location>
        <begin position="31"/>
        <end position="50"/>
    </location>
</feature>
<feature type="compositionally biased region" description="Basic and acidic residues" evidence="11">
    <location>
        <begin position="60"/>
        <end position="75"/>
    </location>
</feature>
<dbReference type="SUPFAM" id="SSF54292">
    <property type="entry name" value="2Fe-2S ferredoxin-like"/>
    <property type="match status" value="1"/>
</dbReference>
<feature type="transmembrane region" description="Helical" evidence="12">
    <location>
        <begin position="467"/>
        <end position="489"/>
    </location>
</feature>
<evidence type="ECO:0000313" key="15">
    <source>
        <dbReference type="EMBL" id="KPI36515.1"/>
    </source>
</evidence>
<dbReference type="Gene3D" id="3.10.20.740">
    <property type="match status" value="1"/>
</dbReference>
<keyword evidence="5" id="KW-1278">Translocase</keyword>
<evidence type="ECO:0000256" key="10">
    <source>
        <dbReference type="ARBA" id="ARBA00070722"/>
    </source>
</evidence>
<dbReference type="Pfam" id="PF22117">
    <property type="entry name" value="Fer4_Nqo3"/>
    <property type="match status" value="1"/>
</dbReference>
<dbReference type="InterPro" id="IPR006656">
    <property type="entry name" value="Mopterin_OxRdtase"/>
</dbReference>
<sequence length="1041" mass="116553">MARPASAAQAETPPKTTTNPIVAVGRKVKSVLSTDQRPSVRIQRNSSSKTSLHRGPLSTDTRERLAAHSAAEKQADVGSAPQPPKARFAGIWSWFGAGGRHVTSSQSDEYDPDEVDLLDVVDPEVATLSTLNNVQNSLFVPQLGGIVNRRPMYRLNETPEEKRTMDRLRATMRRMTNPAEEGESTVTSKLRALRDHLMLGRKGTASPAKKEFVYAVLPDGETLEGWTNAEREELDDIVRHMLHSRRARFKRSMQGFLKYVQRPLGLFVTVYATLITLFGAAWVLFLIGWISLGSKHDYIINVVDNVLVALFAIIGDGLAPFRAVDTYHMFFIARYHRKTWKRREEMGLPELANRNDLPDQTKEQVEPLQPDVESLVARKMPRRLAHRVAPRLPQRFQTRLKARHAVESPQTYEYTQVSHFLQAARDRDSPRFPLKLLVTIVLLLDLHSALQITLGACTWGIDYKTRPFALTTVILCCSITCNILGGVLISVGDKRTRKTEVIERMLKQEITSEAIETMETRWFKEAEARGEIDPSVRQKLEEERDEEEREEVKKAWKGVPALPKLLLGKGEDKREPSLPQGKRQSSSTVDVAGLDKEKKSKFWFGGSKQLETVKETPAQPPPPPAKLEPAYRNVGQAESEGRAQKIMKKLLIAGNCRMCLVEVERAPKPVASCAWPVQPGMVVKTSSPLAHKAREGVMEFLLANHPLDCPICDQGGQCDLQDQSMRYGADRGRFHEITGKRAVEDKNIGPLIKTSMNRCIHCTRCIRFANEIAGAPELGSTGRGNNMEIGTYLERNLDTELSGNVADLCPVGALLPKPGAFTYRPWELTKFETIDVLNAMGSNIRVDARGLEVKRILPRLNDDINEEWIDDKQRFAMDGLKTQRLTTPLIRRDNKFFPSTWEQALTEIGTAYQKLAPAANEFKVIAGHLTEVESLVAMKDLANRLDSENLALDQPGGSAPVAHGVDLKSNFSFNSKIFGIEEADAMLIIGSNPRWEAAVLNARIRKQWMRSPLKIGYIGEDFASTFKYEHLALTPPPSNPP</sequence>
<dbReference type="OrthoDB" id="10249365at2759"/>
<dbReference type="Gene3D" id="3.30.70.20">
    <property type="match status" value="1"/>
</dbReference>
<keyword evidence="6" id="KW-0408">Iron</keyword>
<comment type="cofactor">
    <cofactor evidence="1">
        <name>[4Fe-4S] cluster</name>
        <dbReference type="ChEBI" id="CHEBI:49883"/>
    </cofactor>
</comment>
<evidence type="ECO:0000256" key="6">
    <source>
        <dbReference type="ARBA" id="ARBA00023004"/>
    </source>
</evidence>
<dbReference type="InterPro" id="IPR006963">
    <property type="entry name" value="Mopterin_OxRdtase_4Fe-4S_dom"/>
</dbReference>
<keyword evidence="7" id="KW-0411">Iron-sulfur</keyword>
<dbReference type="InterPro" id="IPR000283">
    <property type="entry name" value="NADH_UbQ_OxRdtase_75kDa_su_CS"/>
</dbReference>
<dbReference type="NCBIfam" id="TIGR01973">
    <property type="entry name" value="NuoG"/>
    <property type="match status" value="1"/>
</dbReference>
<comment type="cofactor">
    <cofactor evidence="9">
        <name>[2Fe-2S] cluster</name>
        <dbReference type="ChEBI" id="CHEBI:190135"/>
    </cofactor>
</comment>
<comment type="caution">
    <text evidence="15">The sequence shown here is derived from an EMBL/GenBank/DDBJ whole genome shotgun (WGS) entry which is preliminary data.</text>
</comment>
<dbReference type="InterPro" id="IPR054351">
    <property type="entry name" value="NADH_UbQ_OxRdtase_ferredoxin"/>
</dbReference>
<keyword evidence="15" id="KW-0830">Ubiquinone</keyword>
<evidence type="ECO:0000256" key="4">
    <source>
        <dbReference type="ARBA" id="ARBA00022723"/>
    </source>
</evidence>
<dbReference type="EMBL" id="LFJN01000030">
    <property type="protein sequence ID" value="KPI36515.1"/>
    <property type="molecule type" value="Genomic_DNA"/>
</dbReference>
<dbReference type="SMART" id="SM00929">
    <property type="entry name" value="NADH-G_4Fe-4S_3"/>
    <property type="match status" value="1"/>
</dbReference>
<dbReference type="PROSITE" id="PS00643">
    <property type="entry name" value="COMPLEX1_75K_3"/>
    <property type="match status" value="1"/>
</dbReference>
<evidence type="ECO:0000256" key="11">
    <source>
        <dbReference type="SAM" id="MobiDB-lite"/>
    </source>
</evidence>
<keyword evidence="4" id="KW-0479">Metal-binding</keyword>
<gene>
    <name evidence="15" type="ORF">AB675_4358</name>
</gene>
<evidence type="ECO:0000259" key="14">
    <source>
        <dbReference type="PROSITE" id="PS51839"/>
    </source>
</evidence>
<dbReference type="GO" id="GO:0046872">
    <property type="term" value="F:metal ion binding"/>
    <property type="evidence" value="ECO:0007669"/>
    <property type="project" value="UniProtKB-KW"/>
</dbReference>
<dbReference type="InterPro" id="IPR010228">
    <property type="entry name" value="NADH_UbQ_OxRdtase_Gsu"/>
</dbReference>
<dbReference type="PANTHER" id="PTHR35872:SF2">
    <property type="entry name" value="INTEGRAL MEMBRANE PROTEIN (AFU_ORTHOLOGUE AFUA_5G07110)"/>
    <property type="match status" value="1"/>
</dbReference>
<dbReference type="Pfam" id="PF11204">
    <property type="entry name" value="DUF2985"/>
    <property type="match status" value="1"/>
</dbReference>
<dbReference type="PANTHER" id="PTHR35872">
    <property type="entry name" value="INTEGRAL MEMBRANE PROTEIN (AFU_ORTHOLOGUE AFUA_5G07110)"/>
    <property type="match status" value="1"/>
</dbReference>
<dbReference type="RefSeq" id="XP_017996478.1">
    <property type="nucleotide sequence ID" value="XM_018144490.1"/>
</dbReference>
<protein>
    <recommendedName>
        <fullName evidence="10">NADH-ubiquinone oxidoreductase 78 kDa subunit, mitochondrial</fullName>
    </recommendedName>
</protein>
<dbReference type="Pfam" id="PF22151">
    <property type="entry name" value="Fer4_NDSU1"/>
    <property type="match status" value="1"/>
</dbReference>
<evidence type="ECO:0000256" key="12">
    <source>
        <dbReference type="SAM" id="Phobius"/>
    </source>
</evidence>
<evidence type="ECO:0000256" key="7">
    <source>
        <dbReference type="ARBA" id="ARBA00023014"/>
    </source>
</evidence>
<dbReference type="CDD" id="cd00207">
    <property type="entry name" value="fer2"/>
    <property type="match status" value="1"/>
</dbReference>
<feature type="region of interest" description="Disordered" evidence="11">
    <location>
        <begin position="568"/>
        <end position="592"/>
    </location>
</feature>
<dbReference type="PROSITE" id="PS00642">
    <property type="entry name" value="COMPLEX1_75K_2"/>
    <property type="match status" value="1"/>
</dbReference>
<name>A0A0N1NWG5_9EURO</name>
<dbReference type="Gene3D" id="3.30.200.210">
    <property type="match status" value="1"/>
</dbReference>
<dbReference type="InterPro" id="IPR036010">
    <property type="entry name" value="2Fe-2S_ferredoxin-like_sf"/>
</dbReference>
<comment type="similarity">
    <text evidence="2">Belongs to the complex I 75 kDa subunit family.</text>
</comment>
<dbReference type="Proteomes" id="UP000038010">
    <property type="component" value="Unassembled WGS sequence"/>
</dbReference>
<keyword evidence="12" id="KW-0812">Transmembrane</keyword>
<dbReference type="GO" id="GO:0016651">
    <property type="term" value="F:oxidoreductase activity, acting on NAD(P)H"/>
    <property type="evidence" value="ECO:0007669"/>
    <property type="project" value="InterPro"/>
</dbReference>
<dbReference type="InterPro" id="IPR021369">
    <property type="entry name" value="DUF2985"/>
</dbReference>
<dbReference type="PROSITE" id="PS51669">
    <property type="entry name" value="4FE4S_MOW_BIS_MGD"/>
    <property type="match status" value="1"/>
</dbReference>
<dbReference type="Pfam" id="PF10588">
    <property type="entry name" value="NADH-G_4Fe-4S_3"/>
    <property type="match status" value="1"/>
</dbReference>
<feature type="region of interest" description="Disordered" evidence="11">
    <location>
        <begin position="534"/>
        <end position="554"/>
    </location>
</feature>
<dbReference type="SUPFAM" id="SSF54862">
    <property type="entry name" value="4Fe-4S ferredoxins"/>
    <property type="match status" value="1"/>
</dbReference>